<proteinExistence type="predicted"/>
<gene>
    <name evidence="2" type="ORF">MGAL_10B082490</name>
</gene>
<dbReference type="Pfam" id="PF00078">
    <property type="entry name" value="RVT_1"/>
    <property type="match status" value="1"/>
</dbReference>
<name>A0A8B6CJH1_MYTGA</name>
<dbReference type="SUPFAM" id="SSF56672">
    <property type="entry name" value="DNA/RNA polymerases"/>
    <property type="match status" value="1"/>
</dbReference>
<dbReference type="EMBL" id="UYJE01001824">
    <property type="protein sequence ID" value="VDI05536.1"/>
    <property type="molecule type" value="Genomic_DNA"/>
</dbReference>
<evidence type="ECO:0000313" key="3">
    <source>
        <dbReference type="Proteomes" id="UP000596742"/>
    </source>
</evidence>
<dbReference type="Proteomes" id="UP000596742">
    <property type="component" value="Unassembled WGS sequence"/>
</dbReference>
<organism evidence="2 3">
    <name type="scientific">Mytilus galloprovincialis</name>
    <name type="common">Mediterranean mussel</name>
    <dbReference type="NCBI Taxonomy" id="29158"/>
    <lineage>
        <taxon>Eukaryota</taxon>
        <taxon>Metazoa</taxon>
        <taxon>Spiralia</taxon>
        <taxon>Lophotrochozoa</taxon>
        <taxon>Mollusca</taxon>
        <taxon>Bivalvia</taxon>
        <taxon>Autobranchia</taxon>
        <taxon>Pteriomorphia</taxon>
        <taxon>Mytilida</taxon>
        <taxon>Mytiloidea</taxon>
        <taxon>Mytilidae</taxon>
        <taxon>Mytilinae</taxon>
        <taxon>Mytilus</taxon>
    </lineage>
</organism>
<dbReference type="PROSITE" id="PS50878">
    <property type="entry name" value="RT_POL"/>
    <property type="match status" value="1"/>
</dbReference>
<dbReference type="CDD" id="cd01650">
    <property type="entry name" value="RT_nLTR_like"/>
    <property type="match status" value="1"/>
</dbReference>
<accession>A0A8B6CJH1</accession>
<dbReference type="OrthoDB" id="10014409at2759"/>
<dbReference type="AlphaFoldDB" id="A0A8B6CJH1"/>
<evidence type="ECO:0000313" key="2">
    <source>
        <dbReference type="EMBL" id="VDI05536.1"/>
    </source>
</evidence>
<comment type="caution">
    <text evidence="2">The sequence shown here is derived from an EMBL/GenBank/DDBJ whole genome shotgun (WGS) entry which is preliminary data.</text>
</comment>
<protein>
    <recommendedName>
        <fullName evidence="1">Reverse transcriptase domain-containing protein</fullName>
    </recommendedName>
</protein>
<dbReference type="InterPro" id="IPR043502">
    <property type="entry name" value="DNA/RNA_pol_sf"/>
</dbReference>
<evidence type="ECO:0000259" key="1">
    <source>
        <dbReference type="PROSITE" id="PS50878"/>
    </source>
</evidence>
<feature type="domain" description="Reverse transcriptase" evidence="1">
    <location>
        <begin position="164"/>
        <end position="439"/>
    </location>
</feature>
<dbReference type="PANTHER" id="PTHR19446">
    <property type="entry name" value="REVERSE TRANSCRIPTASES"/>
    <property type="match status" value="1"/>
</dbReference>
<reference evidence="2" key="1">
    <citation type="submission" date="2018-11" db="EMBL/GenBank/DDBJ databases">
        <authorList>
            <person name="Alioto T."/>
            <person name="Alioto T."/>
        </authorList>
    </citation>
    <scope>NUCLEOTIDE SEQUENCE</scope>
</reference>
<keyword evidence="3" id="KW-1185">Reference proteome</keyword>
<sequence length="792" mass="90070">MLQEKNQTKDFRRSVRIEIAKIRDKEKETILETRVKDTKMFHQLVRNNRKKGNVVITELEVNEVKYMESENIITGFEEHFRSLATFNNQTDIDSAYHNQVEDDIQSINRLVQRNNISNVTHIEITNAIRSINRGKSADFQGITIEHITHAGSEMETTLVTLVGCIFKHGSVSASLKMGLLTPVFKNKGTRQQATNYRGITVLPVIGKIIETVIKERTNNKVLETQNRRQRGFTAGSSPMNSALPIEESYRESNDNNTTFQLVLLDAKAAFDTVIHSHMLRSVFLAGIDDGHWELIKDLHENAKSAIKWEGNISQPFDVNQGVRQGGVLSTNLYKIYINQLLNMYETTDAGYRIGNISVNSIACADDVALISEEPDQTQLLKNMACDYAYMEGYQLQPTKSVELHITNKKRKQGPVSTSFTMGQHEMLSVRRATHLGIIRTTSLKENMTANVEENIKKARRSAYSLLGGGFHGYNGLDVETMVHLYKIYVSPVLLYGLELILPTTSSLALIENFQKKLIKQILSLPTCVADITINILTGILPIEAQTHIRALGLFNNICNQYESMEKSLARRQLTVKNNQSSSWFVTVKHMLRKYNLQEAKWYLDNPVKKSLWTSNIKRTVHNHWSKSIVQLLPLYKGLDHLTTGNLEKGKIHPLFRINCHSAIDTARLPVKLKLLTGSYILQRKRIKMYKVETDPKCLLCSKDDETVTHFILLCVQLQNIRNKILLETVDVLNSLGIQFNELLDSEKLQIILDITPVATSRKLSPASVAKVERLTRRLIYQLHIARYKIVCG</sequence>
<dbReference type="InterPro" id="IPR000477">
    <property type="entry name" value="RT_dom"/>
</dbReference>